<evidence type="ECO:0000313" key="1">
    <source>
        <dbReference type="EMBL" id="CAP52477.1"/>
    </source>
</evidence>
<protein>
    <submittedName>
        <fullName evidence="1">Uncharacterized protein</fullName>
    </submittedName>
</protein>
<reference evidence="1 2" key="1">
    <citation type="journal article" date="2008" name="J. Biotechnol.">
        <title>The genome of Xanthomonas campestris pv. campestris B100 and its use for the reconstruction of metabolic pathways involved in xanthan biosynthesis.</title>
        <authorList>
            <person name="Vorholter F.J."/>
            <person name="Schneiker S."/>
            <person name="Goesmann A."/>
            <person name="Krause L."/>
            <person name="Bekel T."/>
            <person name="Kaiser O."/>
            <person name="Linke B."/>
            <person name="Patschkowski T."/>
            <person name="Ruckert C."/>
            <person name="Schmid J."/>
            <person name="Sidhu V.K."/>
            <person name="Sieber V."/>
            <person name="Tauch A."/>
            <person name="Watt S.A."/>
            <person name="Weisshaar B."/>
            <person name="Becker A."/>
            <person name="Niehaus K."/>
            <person name="Puhler A."/>
        </authorList>
    </citation>
    <scope>NUCLEOTIDE SEQUENCE [LARGE SCALE GENOMIC DNA]</scope>
    <source>
        <strain evidence="1 2">B100</strain>
    </source>
</reference>
<dbReference type="KEGG" id="xca:xcc-b100_3112"/>
<evidence type="ECO:0000313" key="2">
    <source>
        <dbReference type="Proteomes" id="UP000001188"/>
    </source>
</evidence>
<dbReference type="EMBL" id="AM920689">
    <property type="protein sequence ID" value="CAP52477.1"/>
    <property type="molecule type" value="Genomic_DNA"/>
</dbReference>
<accession>B0RXB1</accession>
<dbReference type="Proteomes" id="UP000001188">
    <property type="component" value="Chromosome"/>
</dbReference>
<dbReference type="HOGENOM" id="CLU_1114200_0_0_6"/>
<name>B0RXB1_XANCB</name>
<organism evidence="1 2">
    <name type="scientific">Xanthomonas campestris pv. campestris (strain B100)</name>
    <dbReference type="NCBI Taxonomy" id="509169"/>
    <lineage>
        <taxon>Bacteria</taxon>
        <taxon>Pseudomonadati</taxon>
        <taxon>Pseudomonadota</taxon>
        <taxon>Gammaproteobacteria</taxon>
        <taxon>Lysobacterales</taxon>
        <taxon>Lysobacteraceae</taxon>
        <taxon>Xanthomonas</taxon>
    </lineage>
</organism>
<proteinExistence type="predicted"/>
<dbReference type="AlphaFoldDB" id="B0RXB1"/>
<sequence>MQGRIDGASINAFARGSHMTAPLLDVNNPASWPEGLQQAIERLRPVFRAWEQDLPEKAAKTFDEAMQQLGDVLSPFAIRGFHFTRLTDCEAEKIRTTGLKALVPDFIERRLAAQVEQGTLTADQAARLLKTNQVRDANRVGKAWFCFYPPCDAHESGVRPLLEHWGGEALYNLNARDPVLGPVLRSIGRPALVQAQVPATYLRNSFGLAAAVYQADLATFGIETRDAPGRFEDYSRFDLEPDRIEHIFLHPNADFVRLTKSNRWSWTPR</sequence>
<gene>
    <name evidence="1" type="ORF">XCCB100_3112</name>
</gene>